<name>A0A2M6XV86_9BACT</name>
<keyword evidence="1" id="KW-0472">Membrane</keyword>
<reference evidence="3" key="1">
    <citation type="submission" date="2017-09" db="EMBL/GenBank/DDBJ databases">
        <title>Depth-based differentiation of microbial function through sediment-hosted aquifers and enrichment of novel symbionts in the deep terrestrial subsurface.</title>
        <authorList>
            <person name="Probst A.J."/>
            <person name="Ladd B."/>
            <person name="Jarett J.K."/>
            <person name="Geller-Mcgrath D.E."/>
            <person name="Sieber C.M.K."/>
            <person name="Emerson J.B."/>
            <person name="Anantharaman K."/>
            <person name="Thomas B.C."/>
            <person name="Malmstrom R."/>
            <person name="Stieglmeier M."/>
            <person name="Klingl A."/>
            <person name="Woyke T."/>
            <person name="Ryan C.M."/>
            <person name="Banfield J.F."/>
        </authorList>
    </citation>
    <scope>NUCLEOTIDE SEQUENCE [LARGE SCALE GENOMIC DNA]</scope>
</reference>
<proteinExistence type="predicted"/>
<evidence type="ECO:0000256" key="1">
    <source>
        <dbReference type="SAM" id="Phobius"/>
    </source>
</evidence>
<evidence type="ECO:0000313" key="3">
    <source>
        <dbReference type="Proteomes" id="UP000229784"/>
    </source>
</evidence>
<protein>
    <submittedName>
        <fullName evidence="2">Uncharacterized protein</fullName>
    </submittedName>
</protein>
<keyword evidence="1" id="KW-1133">Transmembrane helix</keyword>
<evidence type="ECO:0000313" key="2">
    <source>
        <dbReference type="EMBL" id="PIU16328.1"/>
    </source>
</evidence>
<dbReference type="EMBL" id="PEXQ01000017">
    <property type="protein sequence ID" value="PIU16328.1"/>
    <property type="molecule type" value="Genomic_DNA"/>
</dbReference>
<organism evidence="2 3">
    <name type="scientific">bacterium (Candidatus Gribaldobacteria) CG08_land_8_20_14_0_20_39_15</name>
    <dbReference type="NCBI Taxonomy" id="2014273"/>
    <lineage>
        <taxon>Bacteria</taxon>
        <taxon>Candidatus Gribaldobacteria</taxon>
    </lineage>
</organism>
<accession>A0A2M6XV86</accession>
<gene>
    <name evidence="2" type="ORF">COT20_00680</name>
</gene>
<sequence length="107" mass="12521">MNINFSSIKNFWGTVGKLFWKKIFLFFFLFLFLDFLFAGILLIKYYFKSSDYHGDDSLMLLDQNLLNNALNHWKAEQAIIKKLPDKQYPDFFQDFSASSPAAPTSSE</sequence>
<comment type="caution">
    <text evidence="2">The sequence shown here is derived from an EMBL/GenBank/DDBJ whole genome shotgun (WGS) entry which is preliminary data.</text>
</comment>
<dbReference type="AlphaFoldDB" id="A0A2M6XV86"/>
<keyword evidence="1" id="KW-0812">Transmembrane</keyword>
<feature type="transmembrane region" description="Helical" evidence="1">
    <location>
        <begin position="23"/>
        <end position="43"/>
    </location>
</feature>
<dbReference type="Proteomes" id="UP000229784">
    <property type="component" value="Unassembled WGS sequence"/>
</dbReference>